<gene>
    <name evidence="2" type="ORF">A8806_116128</name>
</gene>
<feature type="transmembrane region" description="Helical" evidence="1">
    <location>
        <begin position="227"/>
        <end position="246"/>
    </location>
</feature>
<accession>A0A2Y9BJ66</accession>
<keyword evidence="1" id="KW-0812">Transmembrane</keyword>
<evidence type="ECO:0000313" key="3">
    <source>
        <dbReference type="Proteomes" id="UP000245845"/>
    </source>
</evidence>
<dbReference type="PANTHER" id="PTHR35007:SF2">
    <property type="entry name" value="PILUS ASSEMBLE PROTEIN"/>
    <property type="match status" value="1"/>
</dbReference>
<keyword evidence="1" id="KW-0472">Membrane</keyword>
<evidence type="ECO:0000256" key="1">
    <source>
        <dbReference type="SAM" id="Phobius"/>
    </source>
</evidence>
<organism evidence="2 3">
    <name type="scientific">Faecalicatena orotica</name>
    <dbReference type="NCBI Taxonomy" id="1544"/>
    <lineage>
        <taxon>Bacteria</taxon>
        <taxon>Bacillati</taxon>
        <taxon>Bacillota</taxon>
        <taxon>Clostridia</taxon>
        <taxon>Lachnospirales</taxon>
        <taxon>Lachnospiraceae</taxon>
        <taxon>Faecalicatena</taxon>
    </lineage>
</organism>
<proteinExistence type="predicted"/>
<protein>
    <submittedName>
        <fullName evidence="2">Type II secretion system protein F (GspF)</fullName>
    </submittedName>
</protein>
<name>A0A2Y9BJ66_9FIRM</name>
<reference evidence="2 3" key="1">
    <citation type="submission" date="2018-05" db="EMBL/GenBank/DDBJ databases">
        <title>The Hungate 1000. A catalogue of reference genomes from the rumen microbiome.</title>
        <authorList>
            <person name="Kelly W."/>
        </authorList>
    </citation>
    <scope>NUCLEOTIDE SEQUENCE [LARGE SCALE GENOMIC DNA]</scope>
    <source>
        <strain evidence="2 3">NLAE-zl-C242</strain>
    </source>
</reference>
<feature type="transmembrane region" description="Helical" evidence="1">
    <location>
        <begin position="12"/>
        <end position="30"/>
    </location>
</feature>
<comment type="caution">
    <text evidence="2">The sequence shown here is derived from an EMBL/GenBank/DDBJ whole genome shotgun (WGS) entry which is preliminary data.</text>
</comment>
<dbReference type="AlphaFoldDB" id="A0A2Y9BJ66"/>
<dbReference type="EMBL" id="QGDL01000016">
    <property type="protein sequence ID" value="PWJ22951.1"/>
    <property type="molecule type" value="Genomic_DNA"/>
</dbReference>
<keyword evidence="3" id="KW-1185">Reference proteome</keyword>
<feature type="transmembrane region" description="Helical" evidence="1">
    <location>
        <begin position="266"/>
        <end position="283"/>
    </location>
</feature>
<dbReference type="PANTHER" id="PTHR35007">
    <property type="entry name" value="INTEGRAL MEMBRANE PROTEIN-RELATED"/>
    <property type="match status" value="1"/>
</dbReference>
<sequence length="412" mass="46308">MARVKWNSVYGRMGMVFLSASVLSLLVYVADHSRAPEKNKSGKSILEREDPGEGKQDIDLEVRIGGDKESLTVTVGEQQYSKDKLPEVFDQAGKKLEELVLGENTTLDEVRGDLNLIERIPDTGIEVSWELDNYEVMNLMGELNEDNLREEGTLVGLRALLSYEGEEAVHSFCAKVFPPAISAEEKRVRELAQQIQKEEADSREKAYLTLPDELDGKRLSWKYTGDSRAAGLFVLGIAASGAVFALDKEKKKQQMEARNRQLTVDYPQLISQFTLFLAAGMTARKAWFQIAREYERIKPHKGTRPAYEEMVYAMHEIQGGIPEGECYERFGGRCGLPAYRKFGAMLSQNLRKGTKGLTDLLKKEAREAFEDRKNEARRLGEEAGTKLLGPMFMMLAVVLLIIVVPAFLTVQI</sequence>
<evidence type="ECO:0000313" key="2">
    <source>
        <dbReference type="EMBL" id="PWJ22951.1"/>
    </source>
</evidence>
<feature type="transmembrane region" description="Helical" evidence="1">
    <location>
        <begin position="387"/>
        <end position="408"/>
    </location>
</feature>
<keyword evidence="1" id="KW-1133">Transmembrane helix</keyword>
<dbReference type="RefSeq" id="WP_181368823.1">
    <property type="nucleotide sequence ID" value="NZ_BAAACK010000022.1"/>
</dbReference>
<dbReference type="Proteomes" id="UP000245845">
    <property type="component" value="Unassembled WGS sequence"/>
</dbReference>